<evidence type="ECO:0000313" key="2">
    <source>
        <dbReference type="EMBL" id="CBI09793.1"/>
    </source>
</evidence>
<comment type="caution">
    <text evidence="2">The sequence shown here is derived from an EMBL/GenBank/DDBJ whole genome shotgun (WGS) entry which is preliminary data.</text>
</comment>
<dbReference type="Gene3D" id="6.10.140.1340">
    <property type="match status" value="1"/>
</dbReference>
<evidence type="ECO:0008006" key="3">
    <source>
        <dbReference type="Google" id="ProtNLM"/>
    </source>
</evidence>
<protein>
    <recommendedName>
        <fullName evidence="3">DUF2892 domain-containing protein</fullName>
    </recommendedName>
</protein>
<evidence type="ECO:0000256" key="1">
    <source>
        <dbReference type="SAM" id="Phobius"/>
    </source>
</evidence>
<dbReference type="EMBL" id="CABR01000051">
    <property type="protein sequence ID" value="CBI09793.1"/>
    <property type="molecule type" value="Genomic_DNA"/>
</dbReference>
<keyword evidence="1" id="KW-1133">Transmembrane helix</keyword>
<keyword evidence="1" id="KW-0472">Membrane</keyword>
<organism evidence="2">
    <name type="scientific">mine drainage metagenome</name>
    <dbReference type="NCBI Taxonomy" id="410659"/>
    <lineage>
        <taxon>unclassified sequences</taxon>
        <taxon>metagenomes</taxon>
        <taxon>ecological metagenomes</taxon>
    </lineage>
</organism>
<keyword evidence="1" id="KW-0812">Transmembrane</keyword>
<gene>
    <name evidence="2" type="ORF">CARN7_0536</name>
</gene>
<accession>E6QRC1</accession>
<sequence>MTDRTYRALLGGLLLIALSFDLNLLMYVLIATLLVEGLTNWRIPLLVNKLRRTVPNMDTASQYTNWRTPELIHKLRRNHSNATENKQALGRRSYRFEFEAERAWRLLIGSLLGLSFIFFYQVLWFIPWFMGFAIVGAGASGICPMEFSLKRLGFR</sequence>
<reference evidence="2" key="1">
    <citation type="submission" date="2009-10" db="EMBL/GenBank/DDBJ databases">
        <title>Diversity of trophic interactions inside an arsenic-rich microbial ecosystem.</title>
        <authorList>
            <person name="Bertin P.N."/>
            <person name="Heinrich-Salmeron A."/>
            <person name="Pelletier E."/>
            <person name="Goulhen-Chollet F."/>
            <person name="Arsene-Ploetze F."/>
            <person name="Gallien S."/>
            <person name="Calteau A."/>
            <person name="Vallenet D."/>
            <person name="Casiot C."/>
            <person name="Chane-Woon-Ming B."/>
            <person name="Giloteaux L."/>
            <person name="Barakat M."/>
            <person name="Bonnefoy V."/>
            <person name="Bruneel O."/>
            <person name="Chandler M."/>
            <person name="Cleiss J."/>
            <person name="Duran R."/>
            <person name="Elbaz-Poulichet F."/>
            <person name="Fonknechten N."/>
            <person name="Lauga B."/>
            <person name="Mornico D."/>
            <person name="Ortet P."/>
            <person name="Schaeffer C."/>
            <person name="Siguier P."/>
            <person name="Alexander Thil Smith A."/>
            <person name="Van Dorsselaer A."/>
            <person name="Weissenbach J."/>
            <person name="Medigue C."/>
            <person name="Le Paslier D."/>
        </authorList>
    </citation>
    <scope>NUCLEOTIDE SEQUENCE</scope>
</reference>
<dbReference type="AlphaFoldDB" id="E6QRC1"/>
<name>E6QRC1_9ZZZZ</name>
<feature type="transmembrane region" description="Helical" evidence="1">
    <location>
        <begin position="12"/>
        <end position="35"/>
    </location>
</feature>
<proteinExistence type="predicted"/>
<feature type="transmembrane region" description="Helical" evidence="1">
    <location>
        <begin position="128"/>
        <end position="149"/>
    </location>
</feature>